<keyword evidence="3" id="KW-1185">Reference proteome</keyword>
<name>E6SC44_INTC7</name>
<organism evidence="2 3">
    <name type="scientific">Intrasporangium calvum (strain ATCC 23552 / DSM 43043 / JCM 3097 / NBRC 12989 / NCIMB 10167 / NRRL B-3866 / 7 KIP)</name>
    <dbReference type="NCBI Taxonomy" id="710696"/>
    <lineage>
        <taxon>Bacteria</taxon>
        <taxon>Bacillati</taxon>
        <taxon>Actinomycetota</taxon>
        <taxon>Actinomycetes</taxon>
        <taxon>Micrococcales</taxon>
        <taxon>Intrasporangiaceae</taxon>
        <taxon>Intrasporangium</taxon>
    </lineage>
</organism>
<dbReference type="Proteomes" id="UP000008914">
    <property type="component" value="Chromosome"/>
</dbReference>
<sequence>MRRWPSRWLRSLLIRWHVHRWETLKKRKGRYARVAFDNSEHKIAALPAEVVMALRARAHELGKVVPSEPANQALLDKLNWRTACDPWDLARFDDARQAVKEYPARARILPTKLGNVLRATEDEIVNETGEDLLTFALRRRSWLEPRARLQHDQFRTRLDMYCTLVFIALGIAALAIVLAWGKPPLIAPFIMIAGAYVALAVVAYQAALGSARGYCTILRLMKDATPQEAQAS</sequence>
<accession>E6SC44</accession>
<evidence type="ECO:0000256" key="1">
    <source>
        <dbReference type="SAM" id="Phobius"/>
    </source>
</evidence>
<evidence type="ECO:0000313" key="2">
    <source>
        <dbReference type="EMBL" id="ADU49584.1"/>
    </source>
</evidence>
<feature type="transmembrane region" description="Helical" evidence="1">
    <location>
        <begin position="186"/>
        <end position="204"/>
    </location>
</feature>
<proteinExistence type="predicted"/>
<feature type="transmembrane region" description="Helical" evidence="1">
    <location>
        <begin position="158"/>
        <end position="180"/>
    </location>
</feature>
<keyword evidence="1" id="KW-0472">Membrane</keyword>
<dbReference type="EMBL" id="CP002343">
    <property type="protein sequence ID" value="ADU49584.1"/>
    <property type="molecule type" value="Genomic_DNA"/>
</dbReference>
<keyword evidence="1" id="KW-0812">Transmembrane</keyword>
<keyword evidence="1" id="KW-1133">Transmembrane helix</keyword>
<dbReference type="KEGG" id="ica:Intca_3098"/>
<reference evidence="2 3" key="1">
    <citation type="journal article" date="2010" name="Stand. Genomic Sci.">
        <title>Complete genome sequence of Intrasporangium calvum type strain (7 KIP).</title>
        <authorList>
            <person name="Del Rio T.G."/>
            <person name="Chertkov O."/>
            <person name="Yasawong M."/>
            <person name="Lucas S."/>
            <person name="Deshpande S."/>
            <person name="Cheng J.F."/>
            <person name="Detter C."/>
            <person name="Tapia R."/>
            <person name="Han C."/>
            <person name="Goodwin L."/>
            <person name="Pitluck S."/>
            <person name="Liolios K."/>
            <person name="Ivanova N."/>
            <person name="Mavromatis K."/>
            <person name="Pati A."/>
            <person name="Chen A."/>
            <person name="Palaniappan K."/>
            <person name="Land M."/>
            <person name="Hauser L."/>
            <person name="Chang Y.J."/>
            <person name="Jeffries C.D."/>
            <person name="Rohde M."/>
            <person name="Pukall R."/>
            <person name="Sikorski J."/>
            <person name="Goker M."/>
            <person name="Woyke T."/>
            <person name="Bristow J."/>
            <person name="Eisen J.A."/>
            <person name="Markowitz V."/>
            <person name="Hugenholtz P."/>
            <person name="Kyrpides N.C."/>
            <person name="Klenk H.P."/>
            <person name="Lapidus A."/>
        </authorList>
    </citation>
    <scope>NUCLEOTIDE SEQUENCE [LARGE SCALE GENOMIC DNA]</scope>
    <source>
        <strain evidence="3">ATCC 23552 / DSM 43043 / JCM 3097 / NBRC 12989 / 7 KIP</strain>
    </source>
</reference>
<gene>
    <name evidence="2" type="ordered locus">Intca_3098</name>
</gene>
<protein>
    <submittedName>
        <fullName evidence="2">Uncharacterized protein</fullName>
    </submittedName>
</protein>
<dbReference type="AlphaFoldDB" id="E6SC44"/>
<dbReference type="HOGENOM" id="CLU_1193528_0_0_11"/>
<evidence type="ECO:0000313" key="3">
    <source>
        <dbReference type="Proteomes" id="UP000008914"/>
    </source>
</evidence>